<keyword evidence="2" id="KW-1185">Reference proteome</keyword>
<proteinExistence type="predicted"/>
<sequence>METTDAVHVSLVHARFAADLLVGVQEELLRLTTDLDVYMDRARRAGVGTKLDAAWMAIAASAPGNRRELIAAAAYAQWLSDHIRLQSARWKRADKASATGYMKHSEESALLEWQPVPFEIVEPPKDPPPHPGALDSTIAMLPAPYLAHIDRAREWCGQALWAARMSNTQGMAVVCGYMERLLGWMEENP</sequence>
<evidence type="ECO:0000313" key="2">
    <source>
        <dbReference type="Proteomes" id="UP000193781"/>
    </source>
</evidence>
<name>A0A1X1YYB5_9MYCO</name>
<dbReference type="Proteomes" id="UP000193781">
    <property type="component" value="Unassembled WGS sequence"/>
</dbReference>
<comment type="caution">
    <text evidence="1">The sequence shown here is derived from an EMBL/GenBank/DDBJ whole genome shotgun (WGS) entry which is preliminary data.</text>
</comment>
<organism evidence="1 2">
    <name type="scientific">Mycobacterium nebraskense</name>
    <dbReference type="NCBI Taxonomy" id="244292"/>
    <lineage>
        <taxon>Bacteria</taxon>
        <taxon>Bacillati</taxon>
        <taxon>Actinomycetota</taxon>
        <taxon>Actinomycetes</taxon>
        <taxon>Mycobacteriales</taxon>
        <taxon>Mycobacteriaceae</taxon>
        <taxon>Mycobacterium</taxon>
    </lineage>
</organism>
<reference evidence="1 2" key="1">
    <citation type="submission" date="2016-01" db="EMBL/GenBank/DDBJ databases">
        <title>The new phylogeny of the genus Mycobacterium.</title>
        <authorList>
            <person name="Tarcisio F."/>
            <person name="Conor M."/>
            <person name="Antonella G."/>
            <person name="Elisabetta G."/>
            <person name="Giulia F.S."/>
            <person name="Sara T."/>
            <person name="Anna F."/>
            <person name="Clotilde B."/>
            <person name="Roberto B."/>
            <person name="Veronica D.S."/>
            <person name="Fabio R."/>
            <person name="Monica P."/>
            <person name="Olivier J."/>
            <person name="Enrico T."/>
            <person name="Nicola S."/>
        </authorList>
    </citation>
    <scope>NUCLEOTIDE SEQUENCE [LARGE SCALE GENOMIC DNA]</scope>
    <source>
        <strain evidence="1 2">DSM 44803</strain>
    </source>
</reference>
<dbReference type="RefSeq" id="WP_085165234.1">
    <property type="nucleotide sequence ID" value="NZ_JACKSS010000021.1"/>
</dbReference>
<gene>
    <name evidence="1" type="ORF">AWC17_15145</name>
</gene>
<dbReference type="AlphaFoldDB" id="A0A1X1YYB5"/>
<protein>
    <submittedName>
        <fullName evidence="1">Uncharacterized protein</fullName>
    </submittedName>
</protein>
<dbReference type="OrthoDB" id="10017370at2"/>
<evidence type="ECO:0000313" key="1">
    <source>
        <dbReference type="EMBL" id="ORW16076.1"/>
    </source>
</evidence>
<dbReference type="EMBL" id="LQPH01000164">
    <property type="protein sequence ID" value="ORW16076.1"/>
    <property type="molecule type" value="Genomic_DNA"/>
</dbReference>
<accession>A0A1X1YYB5</accession>